<name>A0A5C6PKV6_9TELE</name>
<proteinExistence type="predicted"/>
<accession>A0A5C6PKV6</accession>
<dbReference type="AlphaFoldDB" id="A0A5C6PKV6"/>
<organism evidence="1 2">
    <name type="scientific">Takifugu flavidus</name>
    <name type="common">sansaifugu</name>
    <dbReference type="NCBI Taxonomy" id="433684"/>
    <lineage>
        <taxon>Eukaryota</taxon>
        <taxon>Metazoa</taxon>
        <taxon>Chordata</taxon>
        <taxon>Craniata</taxon>
        <taxon>Vertebrata</taxon>
        <taxon>Euteleostomi</taxon>
        <taxon>Actinopterygii</taxon>
        <taxon>Neopterygii</taxon>
        <taxon>Teleostei</taxon>
        <taxon>Neoteleostei</taxon>
        <taxon>Acanthomorphata</taxon>
        <taxon>Eupercaria</taxon>
        <taxon>Tetraodontiformes</taxon>
        <taxon>Tetradontoidea</taxon>
        <taxon>Tetraodontidae</taxon>
        <taxon>Takifugu</taxon>
    </lineage>
</organism>
<comment type="caution">
    <text evidence="1">The sequence shown here is derived from an EMBL/GenBank/DDBJ whole genome shotgun (WGS) entry which is preliminary data.</text>
</comment>
<protein>
    <submittedName>
        <fullName evidence="1">Uncharacterized protein</fullName>
    </submittedName>
</protein>
<dbReference type="Proteomes" id="UP000324091">
    <property type="component" value="Chromosome 11"/>
</dbReference>
<gene>
    <name evidence="1" type="ORF">D4764_11G0010110</name>
</gene>
<sequence length="59" mass="7003">MSFLGRVDMRKRSEQRWLGHLFQMPPVHLPREVFEACPTGIEPHQRLGKNRRDYVSQLA</sequence>
<dbReference type="EMBL" id="RHFK02000003">
    <property type="protein sequence ID" value="TWW78890.1"/>
    <property type="molecule type" value="Genomic_DNA"/>
</dbReference>
<evidence type="ECO:0000313" key="2">
    <source>
        <dbReference type="Proteomes" id="UP000324091"/>
    </source>
</evidence>
<evidence type="ECO:0000313" key="1">
    <source>
        <dbReference type="EMBL" id="TWW78890.1"/>
    </source>
</evidence>
<reference evidence="1 2" key="1">
    <citation type="submission" date="2019-04" db="EMBL/GenBank/DDBJ databases">
        <title>Chromosome genome assembly for Takifugu flavidus.</title>
        <authorList>
            <person name="Xiao S."/>
        </authorList>
    </citation>
    <scope>NUCLEOTIDE SEQUENCE [LARGE SCALE GENOMIC DNA]</scope>
    <source>
        <strain evidence="1">HTHZ2018</strain>
        <tissue evidence="1">Muscle</tissue>
    </source>
</reference>
<keyword evidence="2" id="KW-1185">Reference proteome</keyword>